<dbReference type="EMBL" id="SDMP01000012">
    <property type="protein sequence ID" value="RYR24084.1"/>
    <property type="molecule type" value="Genomic_DNA"/>
</dbReference>
<evidence type="ECO:0000256" key="3">
    <source>
        <dbReference type="ARBA" id="ARBA00022786"/>
    </source>
</evidence>
<keyword evidence="3" id="KW-0833">Ubl conjugation pathway</keyword>
<protein>
    <recommendedName>
        <fullName evidence="5">IBR domain-containing protein</fullName>
    </recommendedName>
</protein>
<dbReference type="GO" id="GO:0008270">
    <property type="term" value="F:zinc ion binding"/>
    <property type="evidence" value="ECO:0007669"/>
    <property type="project" value="UniProtKB-KW"/>
</dbReference>
<evidence type="ECO:0000256" key="1">
    <source>
        <dbReference type="ARBA" id="ARBA00022723"/>
    </source>
</evidence>
<evidence type="ECO:0000256" key="2">
    <source>
        <dbReference type="ARBA" id="ARBA00022771"/>
    </source>
</evidence>
<sequence length="69" mass="8171">MKYQCFCHLCSELVINECKDKSVRKVECPNCKKKFCFKCQVPWHHDKSCYDHGVHGNDVKLAKLVRKKQ</sequence>
<evidence type="ECO:0000313" key="6">
    <source>
        <dbReference type="EMBL" id="RYR24084.1"/>
    </source>
</evidence>
<evidence type="ECO:0000313" key="7">
    <source>
        <dbReference type="Proteomes" id="UP000289738"/>
    </source>
</evidence>
<dbReference type="Pfam" id="PF01485">
    <property type="entry name" value="IBR"/>
    <property type="match status" value="1"/>
</dbReference>
<proteinExistence type="predicted"/>
<gene>
    <name evidence="6" type="ORF">Ahy_B02g057576</name>
</gene>
<evidence type="ECO:0000259" key="5">
    <source>
        <dbReference type="Pfam" id="PF01485"/>
    </source>
</evidence>
<keyword evidence="4" id="KW-0862">Zinc</keyword>
<organism evidence="6 7">
    <name type="scientific">Arachis hypogaea</name>
    <name type="common">Peanut</name>
    <dbReference type="NCBI Taxonomy" id="3818"/>
    <lineage>
        <taxon>Eukaryota</taxon>
        <taxon>Viridiplantae</taxon>
        <taxon>Streptophyta</taxon>
        <taxon>Embryophyta</taxon>
        <taxon>Tracheophyta</taxon>
        <taxon>Spermatophyta</taxon>
        <taxon>Magnoliopsida</taxon>
        <taxon>eudicotyledons</taxon>
        <taxon>Gunneridae</taxon>
        <taxon>Pentapetalae</taxon>
        <taxon>rosids</taxon>
        <taxon>fabids</taxon>
        <taxon>Fabales</taxon>
        <taxon>Fabaceae</taxon>
        <taxon>Papilionoideae</taxon>
        <taxon>50 kb inversion clade</taxon>
        <taxon>dalbergioids sensu lato</taxon>
        <taxon>Dalbergieae</taxon>
        <taxon>Pterocarpus clade</taxon>
        <taxon>Arachis</taxon>
    </lineage>
</organism>
<comment type="caution">
    <text evidence="6">The sequence shown here is derived from an EMBL/GenBank/DDBJ whole genome shotgun (WGS) entry which is preliminary data.</text>
</comment>
<accession>A0A445AC60</accession>
<keyword evidence="1" id="KW-0479">Metal-binding</keyword>
<keyword evidence="7" id="KW-1185">Reference proteome</keyword>
<name>A0A445AC60_ARAHY</name>
<dbReference type="InterPro" id="IPR002867">
    <property type="entry name" value="IBR_dom"/>
</dbReference>
<evidence type="ECO:0000256" key="4">
    <source>
        <dbReference type="ARBA" id="ARBA00022833"/>
    </source>
</evidence>
<dbReference type="AlphaFoldDB" id="A0A445AC60"/>
<dbReference type="Proteomes" id="UP000289738">
    <property type="component" value="Chromosome B02"/>
</dbReference>
<reference evidence="6 7" key="1">
    <citation type="submission" date="2019-01" db="EMBL/GenBank/DDBJ databases">
        <title>Sequencing of cultivated peanut Arachis hypogaea provides insights into genome evolution and oil improvement.</title>
        <authorList>
            <person name="Chen X."/>
        </authorList>
    </citation>
    <scope>NUCLEOTIDE SEQUENCE [LARGE SCALE GENOMIC DNA]</scope>
    <source>
        <strain evidence="7">cv. Fuhuasheng</strain>
        <tissue evidence="6">Leaves</tissue>
    </source>
</reference>
<keyword evidence="2" id="KW-0863">Zinc-finger</keyword>
<feature type="domain" description="IBR" evidence="5">
    <location>
        <begin position="5"/>
        <end position="49"/>
    </location>
</feature>